<dbReference type="InterPro" id="IPR052950">
    <property type="entry name" value="CISD"/>
</dbReference>
<dbReference type="InterPro" id="IPR018967">
    <property type="entry name" value="FeS-contain_CDGSH-typ"/>
</dbReference>
<keyword evidence="2" id="KW-0479">Metal-binding</keyword>
<dbReference type="InterPro" id="IPR010693">
    <property type="entry name" value="Divergent_4Fe-4S_mono-cluster"/>
</dbReference>
<dbReference type="Pfam" id="PF06902">
    <property type="entry name" value="Fer4_19"/>
    <property type="match status" value="1"/>
</dbReference>
<feature type="domain" description="Iron-binding zinc finger CDGSH type" evidence="5">
    <location>
        <begin position="182"/>
        <end position="216"/>
    </location>
</feature>
<evidence type="ECO:0000256" key="3">
    <source>
        <dbReference type="ARBA" id="ARBA00023004"/>
    </source>
</evidence>
<dbReference type="AlphaFoldDB" id="A0AAU9E8D5"/>
<evidence type="ECO:0000313" key="7">
    <source>
        <dbReference type="Proteomes" id="UP001366166"/>
    </source>
</evidence>
<dbReference type="Gene3D" id="3.40.5.90">
    <property type="entry name" value="CDGSH iron-sulfur domain, mitoNEET-type"/>
    <property type="match status" value="2"/>
</dbReference>
<evidence type="ECO:0000259" key="5">
    <source>
        <dbReference type="SMART" id="SM00704"/>
    </source>
</evidence>
<dbReference type="Pfam" id="PF09360">
    <property type="entry name" value="zf-CDGSH"/>
    <property type="match status" value="2"/>
</dbReference>
<dbReference type="InterPro" id="IPR042216">
    <property type="entry name" value="MitoNEET_CISD"/>
</dbReference>
<dbReference type="RefSeq" id="WP_338605081.1">
    <property type="nucleotide sequence ID" value="NZ_AP028679.1"/>
</dbReference>
<keyword evidence="4" id="KW-0411">Iron-sulfur</keyword>
<protein>
    <recommendedName>
        <fullName evidence="5">Iron-binding zinc finger CDGSH type domain-containing protein</fullName>
    </recommendedName>
</protein>
<organism evidence="6 7">
    <name type="scientific">Desulfoferula mesophila</name>
    <dbReference type="NCBI Taxonomy" id="3058419"/>
    <lineage>
        <taxon>Bacteria</taxon>
        <taxon>Pseudomonadati</taxon>
        <taxon>Thermodesulfobacteriota</taxon>
        <taxon>Desulfarculia</taxon>
        <taxon>Desulfarculales</taxon>
        <taxon>Desulfarculaceae</taxon>
        <taxon>Desulfoferula</taxon>
    </lineage>
</organism>
<dbReference type="PANTHER" id="PTHR46491">
    <property type="entry name" value="CDGSH IRON SULFUR DOMAIN PROTEIN HOMOLOG"/>
    <property type="match status" value="1"/>
</dbReference>
<reference evidence="7" key="1">
    <citation type="journal article" date="2023" name="Arch. Microbiol.">
        <title>Desulfoferula mesophilus gen. nov. sp. nov., a mesophilic sulfate-reducing bacterium isolated from a brackish lake sediment.</title>
        <authorList>
            <person name="Watanabe T."/>
            <person name="Yabe T."/>
            <person name="Tsuji J.M."/>
            <person name="Fukui M."/>
        </authorList>
    </citation>
    <scope>NUCLEOTIDE SEQUENCE [LARGE SCALE GENOMIC DNA]</scope>
    <source>
        <strain evidence="7">12FAK</strain>
    </source>
</reference>
<feature type="domain" description="Iron-binding zinc finger CDGSH type" evidence="5">
    <location>
        <begin position="35"/>
        <end position="70"/>
    </location>
</feature>
<dbReference type="Proteomes" id="UP001366166">
    <property type="component" value="Chromosome"/>
</dbReference>
<name>A0AAU9E8D5_9BACT</name>
<dbReference type="EMBL" id="AP028679">
    <property type="protein sequence ID" value="BEQ13413.1"/>
    <property type="molecule type" value="Genomic_DNA"/>
</dbReference>
<evidence type="ECO:0000256" key="4">
    <source>
        <dbReference type="ARBA" id="ARBA00023014"/>
    </source>
</evidence>
<keyword evidence="3" id="KW-0408">Iron</keyword>
<proteinExistence type="predicted"/>
<evidence type="ECO:0000256" key="1">
    <source>
        <dbReference type="ARBA" id="ARBA00022714"/>
    </source>
</evidence>
<gene>
    <name evidence="6" type="ORF">FAK_04790</name>
</gene>
<dbReference type="KEGG" id="dmp:FAK_04790"/>
<evidence type="ECO:0000256" key="2">
    <source>
        <dbReference type="ARBA" id="ARBA00022723"/>
    </source>
</evidence>
<dbReference type="GO" id="GO:0046872">
    <property type="term" value="F:metal ion binding"/>
    <property type="evidence" value="ECO:0007669"/>
    <property type="project" value="UniProtKB-KW"/>
</dbReference>
<sequence length="219" mass="24000">MSADKPKPQVIPLPNGPYYYFTDFTPQPVPGLRGEEGQTYANPKGAALCRCGGSDNKPLCDGSHGENHFNDRKESDGHLDRRKSYQGAKIVIHDNRHICSHAGYCVNELPGVFDRCARPWVNPDGAEVAAIIATIEKCPSGALSYSIEGLEHRDLEREPEVIVTQDGPYCLVGGIEVVGHEPRAQEVSQEHCTLCRCGSSRNKPFCDGNHAEIGFKDPK</sequence>
<dbReference type="GO" id="GO:0051537">
    <property type="term" value="F:2 iron, 2 sulfur cluster binding"/>
    <property type="evidence" value="ECO:0007669"/>
    <property type="project" value="UniProtKB-KW"/>
</dbReference>
<dbReference type="PANTHER" id="PTHR46491:SF3">
    <property type="entry name" value="CDGSH IRON-SULFUR DOMAIN-CONTAINING PROTEIN 3, MITOCHONDRIAL"/>
    <property type="match status" value="1"/>
</dbReference>
<evidence type="ECO:0000313" key="6">
    <source>
        <dbReference type="EMBL" id="BEQ13413.1"/>
    </source>
</evidence>
<keyword evidence="7" id="KW-1185">Reference proteome</keyword>
<accession>A0AAU9E8D5</accession>
<dbReference type="SMART" id="SM00704">
    <property type="entry name" value="ZnF_CDGSH"/>
    <property type="match status" value="2"/>
</dbReference>
<keyword evidence="1" id="KW-0001">2Fe-2S</keyword>
<dbReference type="GO" id="GO:0005737">
    <property type="term" value="C:cytoplasm"/>
    <property type="evidence" value="ECO:0007669"/>
    <property type="project" value="UniProtKB-ARBA"/>
</dbReference>